<evidence type="ECO:0000256" key="4">
    <source>
        <dbReference type="ARBA" id="ARBA00023004"/>
    </source>
</evidence>
<keyword evidence="4" id="KW-0408">Iron</keyword>
<dbReference type="SUPFAM" id="SSF117281">
    <property type="entry name" value="Kelch motif"/>
    <property type="match status" value="1"/>
</dbReference>
<dbReference type="GO" id="GO:0019760">
    <property type="term" value="P:glucosinolate metabolic process"/>
    <property type="evidence" value="ECO:0007669"/>
    <property type="project" value="UniProtKB-ARBA"/>
</dbReference>
<dbReference type="Pfam" id="PF24681">
    <property type="entry name" value="Kelch_KLHDC2_KLHL20_DRC7"/>
    <property type="match status" value="1"/>
</dbReference>
<evidence type="ECO:0000256" key="3">
    <source>
        <dbReference type="ARBA" id="ARBA00022737"/>
    </source>
</evidence>
<keyword evidence="6" id="KW-1185">Reference proteome</keyword>
<keyword evidence="2" id="KW-0880">Kelch repeat</keyword>
<name>A0A830HI40_9CHLO</name>
<keyword evidence="3" id="KW-0677">Repeat</keyword>
<evidence type="ECO:0000313" key="6">
    <source>
        <dbReference type="Proteomes" id="UP000660262"/>
    </source>
</evidence>
<dbReference type="PANTHER" id="PTHR47435">
    <property type="entry name" value="KELCH REPEAT PROTEIN (AFU_ORTHOLOGUE AFUA_5G12780)"/>
    <property type="match status" value="1"/>
</dbReference>
<reference evidence="5" key="1">
    <citation type="submission" date="2020-10" db="EMBL/GenBank/DDBJ databases">
        <title>Unveiling of a novel bifunctional photoreceptor, Dualchrome1, isolated from a cosmopolitan green alga.</title>
        <authorList>
            <person name="Suzuki S."/>
            <person name="Kawachi M."/>
        </authorList>
    </citation>
    <scope>NUCLEOTIDE SEQUENCE</scope>
    <source>
        <strain evidence="5">NIES 2893</strain>
    </source>
</reference>
<dbReference type="GO" id="GO:0030234">
    <property type="term" value="F:enzyme regulator activity"/>
    <property type="evidence" value="ECO:0007669"/>
    <property type="project" value="TreeGrafter"/>
</dbReference>
<dbReference type="EMBL" id="BNJQ01000013">
    <property type="protein sequence ID" value="GHP06465.1"/>
    <property type="molecule type" value="Genomic_DNA"/>
</dbReference>
<dbReference type="Proteomes" id="UP000660262">
    <property type="component" value="Unassembled WGS sequence"/>
</dbReference>
<evidence type="ECO:0000256" key="2">
    <source>
        <dbReference type="ARBA" id="ARBA00022441"/>
    </source>
</evidence>
<dbReference type="InterPro" id="IPR015915">
    <property type="entry name" value="Kelch-typ_b-propeller"/>
</dbReference>
<evidence type="ECO:0000313" key="5">
    <source>
        <dbReference type="EMBL" id="GHP06465.1"/>
    </source>
</evidence>
<comment type="caution">
    <text evidence="5">The sequence shown here is derived from an EMBL/GenBank/DDBJ whole genome shotgun (WGS) entry which is preliminary data.</text>
</comment>
<comment type="cofactor">
    <cofactor evidence="1">
        <name>Fe(2+)</name>
        <dbReference type="ChEBI" id="CHEBI:29033"/>
    </cofactor>
</comment>
<proteinExistence type="predicted"/>
<accession>A0A830HI40</accession>
<dbReference type="Gene3D" id="2.120.10.80">
    <property type="entry name" value="Kelch-type beta propeller"/>
    <property type="match status" value="1"/>
</dbReference>
<dbReference type="AlphaFoldDB" id="A0A830HI40"/>
<gene>
    <name evidence="5" type="ORF">PPROV_000521000</name>
</gene>
<sequence>MAGPPSDSDDNTATQSSCRWVRLAFMGPQPAARSSHGLSAISDGTLILMGGEGANARSPLGCTIWTLSGESVAANTRDDADLSVDELGQWRMLDDAAFSTMPPPRVGHAQAAIDNTVYVFGGRDAVAVGDGGLNDMWAFHANEGRWEKRDMNTPPHARSYHAMCAADEAKTLYTFGGCGESGRLADLWATDTRASSWEELPAAPIRGRGGPCLFTSPDGKTVMVVAGFAGEETNDVALFDRVAGKWRSTELESLRKRSVAAHFYDPCSRRCMIFGGEVDPSNIGHAGAGDFASDMVSFDLDGNLLAPPSVTGTPAGSAEARGWGAMAASAASGRTVAVMFGGLAGNDENPKRLDDTWALVVR</sequence>
<evidence type="ECO:0000256" key="1">
    <source>
        <dbReference type="ARBA" id="ARBA00001954"/>
    </source>
</evidence>
<dbReference type="OrthoDB" id="10250130at2759"/>
<dbReference type="PANTHER" id="PTHR47435:SF4">
    <property type="entry name" value="KELCH REPEAT PROTEIN (AFU_ORTHOLOGUE AFUA_5G12780)"/>
    <property type="match status" value="1"/>
</dbReference>
<protein>
    <submittedName>
        <fullName evidence="5">Uncharacterized protein</fullName>
    </submittedName>
</protein>
<organism evidence="5 6">
    <name type="scientific">Pycnococcus provasolii</name>
    <dbReference type="NCBI Taxonomy" id="41880"/>
    <lineage>
        <taxon>Eukaryota</taxon>
        <taxon>Viridiplantae</taxon>
        <taxon>Chlorophyta</taxon>
        <taxon>Pseudoscourfieldiophyceae</taxon>
        <taxon>Pseudoscourfieldiales</taxon>
        <taxon>Pycnococcaceae</taxon>
        <taxon>Pycnococcus</taxon>
    </lineage>
</organism>
<dbReference type="GO" id="GO:0005829">
    <property type="term" value="C:cytosol"/>
    <property type="evidence" value="ECO:0007669"/>
    <property type="project" value="TreeGrafter"/>
</dbReference>